<organism evidence="3 4">
    <name type="scientific">Dactylellina haptotyla (strain CBS 200.50)</name>
    <name type="common">Nematode-trapping fungus</name>
    <name type="synonym">Monacrosporium haptotylum</name>
    <dbReference type="NCBI Taxonomy" id="1284197"/>
    <lineage>
        <taxon>Eukaryota</taxon>
        <taxon>Fungi</taxon>
        <taxon>Dikarya</taxon>
        <taxon>Ascomycota</taxon>
        <taxon>Pezizomycotina</taxon>
        <taxon>Orbiliomycetes</taxon>
        <taxon>Orbiliales</taxon>
        <taxon>Orbiliaceae</taxon>
        <taxon>Dactylellina</taxon>
    </lineage>
</organism>
<feature type="signal peptide" evidence="2">
    <location>
        <begin position="1"/>
        <end position="19"/>
    </location>
</feature>
<dbReference type="SUPFAM" id="SSF52833">
    <property type="entry name" value="Thioredoxin-like"/>
    <property type="match status" value="1"/>
</dbReference>
<keyword evidence="4" id="KW-1185">Reference proteome</keyword>
<name>S8AE50_DACHA</name>
<evidence type="ECO:0000313" key="4">
    <source>
        <dbReference type="Proteomes" id="UP000015100"/>
    </source>
</evidence>
<dbReference type="eggNOG" id="ENOG502SC8X">
    <property type="taxonomic scope" value="Eukaryota"/>
</dbReference>
<dbReference type="OrthoDB" id="429967at2759"/>
<comment type="similarity">
    <text evidence="1">Belongs to the glutaredoxin family.</text>
</comment>
<evidence type="ECO:0000313" key="3">
    <source>
        <dbReference type="EMBL" id="EPS39351.1"/>
    </source>
</evidence>
<dbReference type="InterPro" id="IPR036249">
    <property type="entry name" value="Thioredoxin-like_sf"/>
</dbReference>
<proteinExistence type="inferred from homology"/>
<dbReference type="Proteomes" id="UP000015100">
    <property type="component" value="Unassembled WGS sequence"/>
</dbReference>
<dbReference type="OMA" id="SDVWDKR"/>
<keyword evidence="2" id="KW-0732">Signal</keyword>
<dbReference type="STRING" id="1284197.S8AE50"/>
<dbReference type="InterPro" id="IPR008554">
    <property type="entry name" value="Glutaredoxin-like"/>
</dbReference>
<dbReference type="PANTHER" id="PTHR33558:SF1">
    <property type="entry name" value="GLUTAREDOXIN-LIKE PROTEIN C5ORF63 HOMOLOG"/>
    <property type="match status" value="1"/>
</dbReference>
<reference evidence="4" key="2">
    <citation type="submission" date="2013-04" db="EMBL/GenBank/DDBJ databases">
        <title>Genomic mechanisms accounting for the adaptation to parasitism in nematode-trapping fungi.</title>
        <authorList>
            <person name="Ahren D.G."/>
        </authorList>
    </citation>
    <scope>NUCLEOTIDE SEQUENCE [LARGE SCALE GENOMIC DNA]</scope>
    <source>
        <strain evidence="4">CBS 200.50</strain>
    </source>
</reference>
<dbReference type="InterPro" id="IPR052565">
    <property type="entry name" value="Glutaredoxin-like_YDR286C"/>
</dbReference>
<feature type="chain" id="PRO_5004547689" description="Glutaredoxin-like protein" evidence="2">
    <location>
        <begin position="20"/>
        <end position="100"/>
    </location>
</feature>
<dbReference type="PANTHER" id="PTHR33558">
    <property type="entry name" value="GLUTAREDOXIN-LIKE PROTEIN C5ORF63 HOMOLOG"/>
    <property type="match status" value="1"/>
</dbReference>
<evidence type="ECO:0000256" key="2">
    <source>
        <dbReference type="SAM" id="SignalP"/>
    </source>
</evidence>
<dbReference type="HOGENOM" id="CLU_125054_0_2_1"/>
<dbReference type="Gene3D" id="3.40.30.10">
    <property type="entry name" value="Glutaredoxin"/>
    <property type="match status" value="1"/>
</dbReference>
<dbReference type="EMBL" id="AQGS01000474">
    <property type="protein sequence ID" value="EPS39351.1"/>
    <property type="molecule type" value="Genomic_DNA"/>
</dbReference>
<protein>
    <recommendedName>
        <fullName evidence="1">Glutaredoxin-like protein</fullName>
    </recommendedName>
</protein>
<reference evidence="3 4" key="1">
    <citation type="journal article" date="2013" name="PLoS Genet.">
        <title>Genomic mechanisms accounting for the adaptation to parasitism in nematode-trapping fungi.</title>
        <authorList>
            <person name="Meerupati T."/>
            <person name="Andersson K.M."/>
            <person name="Friman E."/>
            <person name="Kumar D."/>
            <person name="Tunlid A."/>
            <person name="Ahren D."/>
        </authorList>
    </citation>
    <scope>NUCLEOTIDE SEQUENCE [LARGE SCALE GENOMIC DNA]</scope>
    <source>
        <strain evidence="3 4">CBS 200.50</strain>
    </source>
</reference>
<keyword evidence="1" id="KW-0249">Electron transport</keyword>
<dbReference type="AlphaFoldDB" id="S8AE50"/>
<sequence length="100" mass="11520">MVHASLILRSLRLTLFTKADCGLCVTAKEAVQNFRKSNSSARYSEVDIMGTGNEKWHDAYFGYKVFDVPVLHLEKEDSPKILKLMHRFTKEEIETKSKEL</sequence>
<evidence type="ECO:0000256" key="1">
    <source>
        <dbReference type="RuleBase" id="RU363082"/>
    </source>
</evidence>
<dbReference type="Pfam" id="PF05768">
    <property type="entry name" value="Glrx-like"/>
    <property type="match status" value="1"/>
</dbReference>
<keyword evidence="1" id="KW-0813">Transport</keyword>
<accession>S8AE50</accession>
<comment type="caution">
    <text evidence="3">The sequence shown here is derived from an EMBL/GenBank/DDBJ whole genome shotgun (WGS) entry which is preliminary data.</text>
</comment>
<gene>
    <name evidence="3" type="ORF">H072_6877</name>
</gene>